<dbReference type="EMBL" id="UINC01005252">
    <property type="protein sequence ID" value="SVA20119.1"/>
    <property type="molecule type" value="Genomic_DNA"/>
</dbReference>
<reference evidence="1" key="1">
    <citation type="submission" date="2018-05" db="EMBL/GenBank/DDBJ databases">
        <authorList>
            <person name="Lanie J.A."/>
            <person name="Ng W.-L."/>
            <person name="Kazmierczak K.M."/>
            <person name="Andrzejewski T.M."/>
            <person name="Davidsen T.M."/>
            <person name="Wayne K.J."/>
            <person name="Tettelin H."/>
            <person name="Glass J.I."/>
            <person name="Rusch D."/>
            <person name="Podicherti R."/>
            <person name="Tsui H.-C.T."/>
            <person name="Winkler M.E."/>
        </authorList>
    </citation>
    <scope>NUCLEOTIDE SEQUENCE</scope>
</reference>
<proteinExistence type="predicted"/>
<sequence length="36" mass="4094">MSISEFKFRNINVLLLSIILCFWTASAAAQCWTSDL</sequence>
<feature type="non-terminal residue" evidence="1">
    <location>
        <position position="36"/>
    </location>
</feature>
<evidence type="ECO:0000313" key="1">
    <source>
        <dbReference type="EMBL" id="SVA20119.1"/>
    </source>
</evidence>
<organism evidence="1">
    <name type="scientific">marine metagenome</name>
    <dbReference type="NCBI Taxonomy" id="408172"/>
    <lineage>
        <taxon>unclassified sequences</taxon>
        <taxon>metagenomes</taxon>
        <taxon>ecological metagenomes</taxon>
    </lineage>
</organism>
<accession>A0A381TW90</accession>
<dbReference type="AlphaFoldDB" id="A0A381TW90"/>
<protein>
    <submittedName>
        <fullName evidence="1">Uncharacterized protein</fullName>
    </submittedName>
</protein>
<name>A0A381TW90_9ZZZZ</name>
<gene>
    <name evidence="1" type="ORF">METZ01_LOCUS72973</name>
</gene>